<dbReference type="OrthoDB" id="188276at2759"/>
<proteinExistence type="inferred from homology"/>
<evidence type="ECO:0000256" key="3">
    <source>
        <dbReference type="ARBA" id="ARBA00022741"/>
    </source>
</evidence>
<dbReference type="InterPro" id="IPR025867">
    <property type="entry name" value="MnmE_helical"/>
</dbReference>
<keyword evidence="7" id="KW-1185">Reference proteome</keyword>
<dbReference type="PANTHER" id="PTHR42714:SF2">
    <property type="entry name" value="TRNA MODIFICATION GTPASE GTPBP3, MITOCHONDRIAL"/>
    <property type="match status" value="1"/>
</dbReference>
<dbReference type="GO" id="GO:0002098">
    <property type="term" value="P:tRNA wobble uridine modification"/>
    <property type="evidence" value="ECO:0007669"/>
    <property type="project" value="TreeGrafter"/>
</dbReference>
<accession>W7TP69</accession>
<dbReference type="Gene3D" id="1.20.120.430">
    <property type="entry name" value="tRNA modification GTPase MnmE domain 2"/>
    <property type="match status" value="1"/>
</dbReference>
<dbReference type="GO" id="GO:0005737">
    <property type="term" value="C:cytoplasm"/>
    <property type="evidence" value="ECO:0007669"/>
    <property type="project" value="TreeGrafter"/>
</dbReference>
<dbReference type="InterPro" id="IPR027417">
    <property type="entry name" value="P-loop_NTPase"/>
</dbReference>
<name>W7TP69_9STRA</name>
<dbReference type="GO" id="GO:0030488">
    <property type="term" value="P:tRNA methylation"/>
    <property type="evidence" value="ECO:0007669"/>
    <property type="project" value="TreeGrafter"/>
</dbReference>
<dbReference type="SUPFAM" id="SSF116878">
    <property type="entry name" value="TrmE connector domain"/>
    <property type="match status" value="1"/>
</dbReference>
<comment type="caution">
    <text evidence="6">The sequence shown here is derived from an EMBL/GenBank/DDBJ whole genome shotgun (WGS) entry which is preliminary data.</text>
</comment>
<dbReference type="CDD" id="cd14858">
    <property type="entry name" value="TrmE_N"/>
    <property type="match status" value="1"/>
</dbReference>
<dbReference type="Gene3D" id="3.30.1360.120">
    <property type="entry name" value="Probable tRNA modification gtpase trme, domain 1"/>
    <property type="match status" value="1"/>
</dbReference>
<protein>
    <submittedName>
        <fullName evidence="6">Gtp binding protein 3</fullName>
    </submittedName>
</protein>
<dbReference type="InterPro" id="IPR006073">
    <property type="entry name" value="GTP-bd"/>
</dbReference>
<dbReference type="CDD" id="cd04164">
    <property type="entry name" value="trmE"/>
    <property type="match status" value="1"/>
</dbReference>
<dbReference type="Proteomes" id="UP000019335">
    <property type="component" value="Unassembled WGS sequence"/>
</dbReference>
<evidence type="ECO:0000313" key="6">
    <source>
        <dbReference type="EMBL" id="EWM22489.1"/>
    </source>
</evidence>
<keyword evidence="2" id="KW-0819">tRNA processing</keyword>
<evidence type="ECO:0000313" key="7">
    <source>
        <dbReference type="Proteomes" id="UP000019335"/>
    </source>
</evidence>
<evidence type="ECO:0000256" key="1">
    <source>
        <dbReference type="ARBA" id="ARBA00011043"/>
    </source>
</evidence>
<dbReference type="Pfam" id="PF01926">
    <property type="entry name" value="MMR_HSR1"/>
    <property type="match status" value="1"/>
</dbReference>
<dbReference type="InterPro" id="IPR027266">
    <property type="entry name" value="TrmE/GcvT-like"/>
</dbReference>
<dbReference type="SUPFAM" id="SSF52540">
    <property type="entry name" value="P-loop containing nucleoside triphosphate hydrolases"/>
    <property type="match status" value="1"/>
</dbReference>
<dbReference type="GO" id="GO:0005525">
    <property type="term" value="F:GTP binding"/>
    <property type="evidence" value="ECO:0007669"/>
    <property type="project" value="UniProtKB-KW"/>
</dbReference>
<dbReference type="NCBIfam" id="NF003661">
    <property type="entry name" value="PRK05291.1-3"/>
    <property type="match status" value="1"/>
</dbReference>
<dbReference type="GO" id="GO:0003924">
    <property type="term" value="F:GTPase activity"/>
    <property type="evidence" value="ECO:0007669"/>
    <property type="project" value="InterPro"/>
</dbReference>
<dbReference type="SMART" id="SM00382">
    <property type="entry name" value="AAA"/>
    <property type="match status" value="1"/>
</dbReference>
<dbReference type="PANTHER" id="PTHR42714">
    <property type="entry name" value="TRNA MODIFICATION GTPASE GTPBP3"/>
    <property type="match status" value="1"/>
</dbReference>
<dbReference type="InterPro" id="IPR005225">
    <property type="entry name" value="Small_GTP-bd"/>
</dbReference>
<keyword evidence="4" id="KW-0342">GTP-binding</keyword>
<keyword evidence="3" id="KW-0547">Nucleotide-binding</keyword>
<comment type="similarity">
    <text evidence="1">Belongs to the TRAFAC class TrmE-Era-EngA-EngB-Septin-like GTPase superfamily. TrmE GTPase family.</text>
</comment>
<dbReference type="Gene3D" id="3.40.50.300">
    <property type="entry name" value="P-loop containing nucleotide triphosphate hydrolases"/>
    <property type="match status" value="1"/>
</dbReference>
<dbReference type="EMBL" id="AZIL01002191">
    <property type="protein sequence ID" value="EWM22489.1"/>
    <property type="molecule type" value="Genomic_DNA"/>
</dbReference>
<dbReference type="NCBIfam" id="TIGR00231">
    <property type="entry name" value="small_GTP"/>
    <property type="match status" value="1"/>
</dbReference>
<dbReference type="InterPro" id="IPR003593">
    <property type="entry name" value="AAA+_ATPase"/>
</dbReference>
<dbReference type="InterPro" id="IPR004520">
    <property type="entry name" value="GTPase_MnmE"/>
</dbReference>
<dbReference type="HAMAP" id="MF_00379">
    <property type="entry name" value="GTPase_MnmE"/>
    <property type="match status" value="1"/>
</dbReference>
<sequence length="440" mass="47000">MDSHSGHSSPPFPAPRMASLRKLYCPVGQEALDQAIVLWLPGPRSFTGEDTVELHCHGSRAVVQGVTEALLALDKGGEARVRLAEPGEFTERAFANGRMDLTEVEGLADLIAADTAAQRKQALKQMGGALRQTYEGWREELKVCLAHTEAVIDFGDDELDVDEAAYDAIRPRVRRLSEEMRRHLADGGRGEVIRAGIRVAIVGPPNAGKSTMLNTLARRPAAIVSPAAGTTRDVVEVQLDVGGLPVLVSDTAGIREAARDPVEQEGIRRAREAAGRAQLTVLVLDAAEVLGQEAFASLAGVGPFSKDAPPEDLETVLRALRRAGAGKGGTSTAAYLVSLSTGEGVEEMLAGLQARLEEVFDKDGTDDERAEAPVITRARHRVHVERCLEALTASMGEQGLGLDVAAEELRIASTELGRITGAVDVEEVLDVIFRDFCIGK</sequence>
<evidence type="ECO:0000256" key="2">
    <source>
        <dbReference type="ARBA" id="ARBA00022694"/>
    </source>
</evidence>
<evidence type="ECO:0000256" key="4">
    <source>
        <dbReference type="ARBA" id="ARBA00023134"/>
    </source>
</evidence>
<dbReference type="InterPro" id="IPR018948">
    <property type="entry name" value="GTP-bd_TrmE_N"/>
</dbReference>
<gene>
    <name evidence="6" type="ORF">Naga_100011g22</name>
</gene>
<evidence type="ECO:0000259" key="5">
    <source>
        <dbReference type="SMART" id="SM00382"/>
    </source>
</evidence>
<dbReference type="Pfam" id="PF12631">
    <property type="entry name" value="MnmE_helical"/>
    <property type="match status" value="1"/>
</dbReference>
<feature type="domain" description="AAA+ ATPase" evidence="5">
    <location>
        <begin position="195"/>
        <end position="388"/>
    </location>
</feature>
<dbReference type="AlphaFoldDB" id="W7TP69"/>
<reference evidence="6 7" key="1">
    <citation type="journal article" date="2014" name="Mol. Plant">
        <title>Chromosome Scale Genome Assembly and Transcriptome Profiling of Nannochloropsis gaditana in Nitrogen Depletion.</title>
        <authorList>
            <person name="Corteggiani Carpinelli E."/>
            <person name="Telatin A."/>
            <person name="Vitulo N."/>
            <person name="Forcato C."/>
            <person name="D'Angelo M."/>
            <person name="Schiavon R."/>
            <person name="Vezzi A."/>
            <person name="Giacometti G.M."/>
            <person name="Morosinotto T."/>
            <person name="Valle G."/>
        </authorList>
    </citation>
    <scope>NUCLEOTIDE SEQUENCE [LARGE SCALE GENOMIC DNA]</scope>
    <source>
        <strain evidence="6 7">B-31</strain>
    </source>
</reference>
<dbReference type="InterPro" id="IPR027368">
    <property type="entry name" value="MnmE_dom2"/>
</dbReference>
<organism evidence="6 7">
    <name type="scientific">Nannochloropsis gaditana</name>
    <dbReference type="NCBI Taxonomy" id="72520"/>
    <lineage>
        <taxon>Eukaryota</taxon>
        <taxon>Sar</taxon>
        <taxon>Stramenopiles</taxon>
        <taxon>Ochrophyta</taxon>
        <taxon>Eustigmatophyceae</taxon>
        <taxon>Eustigmatales</taxon>
        <taxon>Monodopsidaceae</taxon>
        <taxon>Nannochloropsis</taxon>
    </lineage>
</organism>
<dbReference type="Pfam" id="PF10396">
    <property type="entry name" value="TrmE_N"/>
    <property type="match status" value="1"/>
</dbReference>
<dbReference type="InterPro" id="IPR031168">
    <property type="entry name" value="G_TrmE"/>
</dbReference>